<dbReference type="PANTHER" id="PTHR10680">
    <property type="entry name" value="PEPTIDYL-GLYCINE ALPHA-AMIDATING MONOOXYGENASE"/>
    <property type="match status" value="1"/>
</dbReference>
<feature type="chain" id="PRO_5022788587" description="NHL repeat protein" evidence="3">
    <location>
        <begin position="24"/>
        <end position="360"/>
    </location>
</feature>
<dbReference type="GO" id="GO:0005576">
    <property type="term" value="C:extracellular region"/>
    <property type="evidence" value="ECO:0007669"/>
    <property type="project" value="TreeGrafter"/>
</dbReference>
<keyword evidence="2" id="KW-0325">Glycoprotein</keyword>
<dbReference type="OrthoDB" id="256650at2"/>
<evidence type="ECO:0008006" key="6">
    <source>
        <dbReference type="Google" id="ProtNLM"/>
    </source>
</evidence>
<sequence precursor="true">MNRLRPLSLCLTTLLVAAPVAFAHPGHDHQDRFLVTADAPAPVSTADAVTGSGDLQFRYRADLSELPEEIAKGIKKAHGGFAKTPSGEIYFGLEGTGLIRLSADLTTKTLVSTNDAMAGGALHNTTYLDRKGGMLILPDPARGRVYATRLDGEVVATLGRPEVNDYYKNLDNAYRPTDADMASDGVVYVCDGYAGRYVLTADLDDEKFFDRNFGGKVQGAGRTEGEFSTNHGVTFDPTDDTLLIADRERQWIQRVTLAGEFVEGFDTGGGDVCDVDFVDWKGERLLVAGCLKSGGGAEPGFVQILRDGKVVSTLKPKIDLGIELFQHIHNAAGVVVDGKLFVLCYGWNPGCYAVLEHVTE</sequence>
<evidence type="ECO:0000313" key="4">
    <source>
        <dbReference type="EMBL" id="TWT96187.1"/>
    </source>
</evidence>
<gene>
    <name evidence="4" type="ORF">Pla108_32750</name>
</gene>
<protein>
    <recommendedName>
        <fullName evidence="6">NHL repeat protein</fullName>
    </recommendedName>
</protein>
<dbReference type="AlphaFoldDB" id="A0A5C6AA04"/>
<evidence type="ECO:0000256" key="3">
    <source>
        <dbReference type="SAM" id="SignalP"/>
    </source>
</evidence>
<evidence type="ECO:0000256" key="2">
    <source>
        <dbReference type="ARBA" id="ARBA00023180"/>
    </source>
</evidence>
<dbReference type="InterPro" id="IPR011042">
    <property type="entry name" value="6-blade_b-propeller_TolB-like"/>
</dbReference>
<keyword evidence="1 3" id="KW-0732">Signal</keyword>
<name>A0A5C6AA04_9BACT</name>
<comment type="caution">
    <text evidence="4">The sequence shown here is derived from an EMBL/GenBank/DDBJ whole genome shotgun (WGS) entry which is preliminary data.</text>
</comment>
<dbReference type="SUPFAM" id="SSF63825">
    <property type="entry name" value="YWTD domain"/>
    <property type="match status" value="1"/>
</dbReference>
<dbReference type="Gene3D" id="2.120.10.30">
    <property type="entry name" value="TolB, C-terminal domain"/>
    <property type="match status" value="1"/>
</dbReference>
<organism evidence="4 5">
    <name type="scientific">Botrimarina colliarenosi</name>
    <dbReference type="NCBI Taxonomy" id="2528001"/>
    <lineage>
        <taxon>Bacteria</taxon>
        <taxon>Pseudomonadati</taxon>
        <taxon>Planctomycetota</taxon>
        <taxon>Planctomycetia</taxon>
        <taxon>Pirellulales</taxon>
        <taxon>Lacipirellulaceae</taxon>
        <taxon>Botrimarina</taxon>
    </lineage>
</organism>
<reference evidence="4 5" key="1">
    <citation type="submission" date="2019-02" db="EMBL/GenBank/DDBJ databases">
        <title>Deep-cultivation of Planctomycetes and their phenomic and genomic characterization uncovers novel biology.</title>
        <authorList>
            <person name="Wiegand S."/>
            <person name="Jogler M."/>
            <person name="Boedeker C."/>
            <person name="Pinto D."/>
            <person name="Vollmers J."/>
            <person name="Rivas-Marin E."/>
            <person name="Kohn T."/>
            <person name="Peeters S.H."/>
            <person name="Heuer A."/>
            <person name="Rast P."/>
            <person name="Oberbeckmann S."/>
            <person name="Bunk B."/>
            <person name="Jeske O."/>
            <person name="Meyerdierks A."/>
            <person name="Storesund J.E."/>
            <person name="Kallscheuer N."/>
            <person name="Luecker S."/>
            <person name="Lage O.M."/>
            <person name="Pohl T."/>
            <person name="Merkel B.J."/>
            <person name="Hornburger P."/>
            <person name="Mueller R.-W."/>
            <person name="Bruemmer F."/>
            <person name="Labrenz M."/>
            <person name="Spormann A.M."/>
            <person name="Op Den Camp H."/>
            <person name="Overmann J."/>
            <person name="Amann R."/>
            <person name="Jetten M.S.M."/>
            <person name="Mascher T."/>
            <person name="Medema M.H."/>
            <person name="Devos D.P."/>
            <person name="Kaster A.-K."/>
            <person name="Ovreas L."/>
            <person name="Rohde M."/>
            <person name="Galperin M.Y."/>
            <person name="Jogler C."/>
        </authorList>
    </citation>
    <scope>NUCLEOTIDE SEQUENCE [LARGE SCALE GENOMIC DNA]</scope>
    <source>
        <strain evidence="4 5">Pla108</strain>
    </source>
</reference>
<dbReference type="EMBL" id="SJPR01000004">
    <property type="protein sequence ID" value="TWT96187.1"/>
    <property type="molecule type" value="Genomic_DNA"/>
</dbReference>
<accession>A0A5C6AA04</accession>
<proteinExistence type="predicted"/>
<dbReference type="RefSeq" id="WP_146445968.1">
    <property type="nucleotide sequence ID" value="NZ_SJPR01000004.1"/>
</dbReference>
<evidence type="ECO:0000256" key="1">
    <source>
        <dbReference type="ARBA" id="ARBA00022729"/>
    </source>
</evidence>
<evidence type="ECO:0000313" key="5">
    <source>
        <dbReference type="Proteomes" id="UP000317421"/>
    </source>
</evidence>
<dbReference type="PANTHER" id="PTHR10680:SF28">
    <property type="entry name" value="SMP-30_GLUCONOLACTONASE_LRE-LIKE REGION DOMAIN-CONTAINING PROTEIN"/>
    <property type="match status" value="1"/>
</dbReference>
<feature type="signal peptide" evidence="3">
    <location>
        <begin position="1"/>
        <end position="23"/>
    </location>
</feature>
<keyword evidence="5" id="KW-1185">Reference proteome</keyword>
<dbReference type="Proteomes" id="UP000317421">
    <property type="component" value="Unassembled WGS sequence"/>
</dbReference>